<proteinExistence type="predicted"/>
<dbReference type="RefSeq" id="WP_141632334.1">
    <property type="nucleotide sequence ID" value="NZ_VIGB01000003.1"/>
</dbReference>
<dbReference type="InterPro" id="IPR011009">
    <property type="entry name" value="Kinase-like_dom_sf"/>
</dbReference>
<dbReference type="InterPro" id="IPR002575">
    <property type="entry name" value="Aminoglycoside_PTrfase"/>
</dbReference>
<name>A0A540VZS2_9ACTN</name>
<evidence type="ECO:0000313" key="2">
    <source>
        <dbReference type="EMBL" id="TQF01604.1"/>
    </source>
</evidence>
<dbReference type="Proteomes" id="UP000319103">
    <property type="component" value="Unassembled WGS sequence"/>
</dbReference>
<reference evidence="2 3" key="1">
    <citation type="submission" date="2019-06" db="EMBL/GenBank/DDBJ databases">
        <title>Description of Kitasatospora acidophila sp. nov. isolated from pine grove soil, and reclassification of Streptomyces novaecaesareae to Kitasatospora novaeceasareae comb. nov.</title>
        <authorList>
            <person name="Kim M.J."/>
        </authorList>
    </citation>
    <scope>NUCLEOTIDE SEQUENCE [LARGE SCALE GENOMIC DNA]</scope>
    <source>
        <strain evidence="2 3">MMS16-CNU292</strain>
    </source>
</reference>
<gene>
    <name evidence="2" type="ORF">E6W39_04300</name>
</gene>
<keyword evidence="3" id="KW-1185">Reference proteome</keyword>
<dbReference type="OrthoDB" id="3723194at2"/>
<evidence type="ECO:0000313" key="3">
    <source>
        <dbReference type="Proteomes" id="UP000319103"/>
    </source>
</evidence>
<accession>A0A540VZS2</accession>
<dbReference type="AlphaFoldDB" id="A0A540VZS2"/>
<organism evidence="2 3">
    <name type="scientific">Kitasatospora acidiphila</name>
    <dbReference type="NCBI Taxonomy" id="2567942"/>
    <lineage>
        <taxon>Bacteria</taxon>
        <taxon>Bacillati</taxon>
        <taxon>Actinomycetota</taxon>
        <taxon>Actinomycetes</taxon>
        <taxon>Kitasatosporales</taxon>
        <taxon>Streptomycetaceae</taxon>
        <taxon>Kitasatospora</taxon>
    </lineage>
</organism>
<sequence>MSALASLSAPPLVGGFAELDVHRILDTACRRAGLDPTGATLLRGHTNAVFRLRTAPVVVKIARRGSCPTQVQRSVQLVEWLAGLDFPTVPLHPVRQPVVIDGQATTFWRHLPQPDHPVQAEQLAAPLRMLHQLPHPPFRIPELDTVGAIRRSLDVITALPAEDVDFLARRLRHLEKQLADLAFVLPPGLLQGDPQHRNALHDGGRAVLCDWDTICYGTPELDLVTIEIHCRRFGYGRAHYQAFARAYGFNVTHWDGYPVLRDLRELRMITTNAKRAVIGSFTQEEVIRRVDGLRRDDYGLRWRIL</sequence>
<feature type="domain" description="Aminoglycoside phosphotransferase" evidence="1">
    <location>
        <begin position="42"/>
        <end position="258"/>
    </location>
</feature>
<protein>
    <submittedName>
        <fullName evidence="2">Aminoglycoside phosphotransferase family protein</fullName>
    </submittedName>
</protein>
<dbReference type="EMBL" id="VIGB01000003">
    <property type="protein sequence ID" value="TQF01604.1"/>
    <property type="molecule type" value="Genomic_DNA"/>
</dbReference>
<comment type="caution">
    <text evidence="2">The sequence shown here is derived from an EMBL/GenBank/DDBJ whole genome shotgun (WGS) entry which is preliminary data.</text>
</comment>
<dbReference type="Pfam" id="PF01636">
    <property type="entry name" value="APH"/>
    <property type="match status" value="1"/>
</dbReference>
<dbReference type="SUPFAM" id="SSF56112">
    <property type="entry name" value="Protein kinase-like (PK-like)"/>
    <property type="match status" value="1"/>
</dbReference>
<dbReference type="GO" id="GO:0016740">
    <property type="term" value="F:transferase activity"/>
    <property type="evidence" value="ECO:0007669"/>
    <property type="project" value="UniProtKB-KW"/>
</dbReference>
<dbReference type="Gene3D" id="3.90.1200.10">
    <property type="match status" value="1"/>
</dbReference>
<evidence type="ECO:0000259" key="1">
    <source>
        <dbReference type="Pfam" id="PF01636"/>
    </source>
</evidence>
<keyword evidence="2" id="KW-0808">Transferase</keyword>